<dbReference type="SUPFAM" id="SSF57701">
    <property type="entry name" value="Zn2/Cys6 DNA-binding domain"/>
    <property type="match status" value="1"/>
</dbReference>
<keyword evidence="9" id="KW-1185">Reference proteome</keyword>
<organism evidence="8 9">
    <name type="scientific">Aspergillus pseudodeflectus</name>
    <dbReference type="NCBI Taxonomy" id="176178"/>
    <lineage>
        <taxon>Eukaryota</taxon>
        <taxon>Fungi</taxon>
        <taxon>Dikarya</taxon>
        <taxon>Ascomycota</taxon>
        <taxon>Pezizomycotina</taxon>
        <taxon>Eurotiomycetes</taxon>
        <taxon>Eurotiomycetidae</taxon>
        <taxon>Eurotiales</taxon>
        <taxon>Aspergillaceae</taxon>
        <taxon>Aspergillus</taxon>
        <taxon>Aspergillus subgen. Nidulantes</taxon>
    </lineage>
</organism>
<sequence length="552" mass="62877">MRRPQAEPARKRAGTKKSRTGCRTCRARHVKCDEAPESCKNCTSTGRSCEYDLQRLPRLGRASTEKEAATQQLMLRAIENGLRWAVTTDERRCYAYFKSQTISTLSGFFDSPLWQEILPQRSLSDPAVYHAVVALSAVHQDLEIHGLPLPGQDLQNDWNRFALDQCARSFSLLSRRQASQDPRFREVMLLCCLLFVLTQLLRNQYDEAFRHLQCGLRILNEMKEDSLETNVELCIVAAFTNLEIQSLQYGACEVVLENNRIETQICSFEAPPVFSNFQEARRSLDSILGAVFRFLTRCGGLSEEEILSDYAALHQKQLELLSQYSQFETSFDSFCASRTFNAKEQRGADMMRLVQRSLALTVKTCLLRDETALNYYTSEHELHISMVEEIMSRFPDRPSVTLDIGIIPPLYSAAMWCRDHSVRRRAIAVLKSWPHREGSFESEWAAWIASEQIKAETMSNNLPECGTTTDSYSRHSKADKGRWTGVEISGFSLEHALNSTKCMERWPCVRAIHQAREGMLNFSPNAPCLPPLPESAFATYVHEKPAEVVVRI</sequence>
<evidence type="ECO:0000256" key="6">
    <source>
        <dbReference type="ARBA" id="ARBA00023242"/>
    </source>
</evidence>
<accession>A0ABR4JCM1</accession>
<keyword evidence="5" id="KW-0804">Transcription</keyword>
<dbReference type="PANTHER" id="PTHR36206:SF16">
    <property type="entry name" value="TRANSCRIPTION FACTOR DOMAIN-CONTAINING PROTEIN-RELATED"/>
    <property type="match status" value="1"/>
</dbReference>
<dbReference type="CDD" id="cd00067">
    <property type="entry name" value="GAL4"/>
    <property type="match status" value="1"/>
</dbReference>
<protein>
    <recommendedName>
        <fullName evidence="7">Zn(2)-C6 fungal-type domain-containing protein</fullName>
    </recommendedName>
</protein>
<dbReference type="EMBL" id="JBFXLR010000092">
    <property type="protein sequence ID" value="KAL2837804.1"/>
    <property type="molecule type" value="Genomic_DNA"/>
</dbReference>
<dbReference type="InterPro" id="IPR001138">
    <property type="entry name" value="Zn2Cys6_DnaBD"/>
</dbReference>
<evidence type="ECO:0000256" key="4">
    <source>
        <dbReference type="ARBA" id="ARBA00023125"/>
    </source>
</evidence>
<proteinExistence type="predicted"/>
<dbReference type="InterPro" id="IPR052360">
    <property type="entry name" value="Transcr_Regulatory_Proteins"/>
</dbReference>
<dbReference type="Proteomes" id="UP001610444">
    <property type="component" value="Unassembled WGS sequence"/>
</dbReference>
<gene>
    <name evidence="8" type="ORF">BJX68DRAFT_272888</name>
</gene>
<keyword evidence="6" id="KW-0539">Nucleus</keyword>
<evidence type="ECO:0000256" key="2">
    <source>
        <dbReference type="ARBA" id="ARBA00022833"/>
    </source>
</evidence>
<evidence type="ECO:0000259" key="7">
    <source>
        <dbReference type="PROSITE" id="PS50048"/>
    </source>
</evidence>
<dbReference type="Pfam" id="PF11951">
    <property type="entry name" value="Fungal_trans_2"/>
    <property type="match status" value="1"/>
</dbReference>
<dbReference type="PROSITE" id="PS50048">
    <property type="entry name" value="ZN2_CY6_FUNGAL_2"/>
    <property type="match status" value="1"/>
</dbReference>
<dbReference type="RefSeq" id="XP_070892707.1">
    <property type="nucleotide sequence ID" value="XM_071047305.1"/>
</dbReference>
<name>A0ABR4JCM1_9EURO</name>
<dbReference type="Pfam" id="PF00172">
    <property type="entry name" value="Zn_clus"/>
    <property type="match status" value="1"/>
</dbReference>
<keyword evidence="4" id="KW-0238">DNA-binding</keyword>
<dbReference type="SMART" id="SM00066">
    <property type="entry name" value="GAL4"/>
    <property type="match status" value="1"/>
</dbReference>
<reference evidence="8 9" key="1">
    <citation type="submission" date="2024-07" db="EMBL/GenBank/DDBJ databases">
        <title>Section-level genome sequencing and comparative genomics of Aspergillus sections Usti and Cavernicolus.</title>
        <authorList>
            <consortium name="Lawrence Berkeley National Laboratory"/>
            <person name="Nybo J.L."/>
            <person name="Vesth T.C."/>
            <person name="Theobald S."/>
            <person name="Frisvad J.C."/>
            <person name="Larsen T.O."/>
            <person name="Kjaerboelling I."/>
            <person name="Rothschild-Mancinelli K."/>
            <person name="Lyhne E.K."/>
            <person name="Kogle M.E."/>
            <person name="Barry K."/>
            <person name="Clum A."/>
            <person name="Na H."/>
            <person name="Ledsgaard L."/>
            <person name="Lin J."/>
            <person name="Lipzen A."/>
            <person name="Kuo A."/>
            <person name="Riley R."/>
            <person name="Mondo S."/>
            <person name="LaButti K."/>
            <person name="Haridas S."/>
            <person name="Pangalinan J."/>
            <person name="Salamov A.A."/>
            <person name="Simmons B.A."/>
            <person name="Magnuson J.K."/>
            <person name="Chen J."/>
            <person name="Drula E."/>
            <person name="Henrissat B."/>
            <person name="Wiebenga A."/>
            <person name="Lubbers R.J."/>
            <person name="Gomes A.C."/>
            <person name="Macurrencykelacurrency M.R."/>
            <person name="Stajich J."/>
            <person name="Grigoriev I.V."/>
            <person name="Mortensen U.H."/>
            <person name="De vries R.P."/>
            <person name="Baker S.E."/>
            <person name="Andersen M.R."/>
        </authorList>
    </citation>
    <scope>NUCLEOTIDE SEQUENCE [LARGE SCALE GENOMIC DNA]</scope>
    <source>
        <strain evidence="8 9">CBS 756.74</strain>
    </source>
</reference>
<comment type="caution">
    <text evidence="8">The sequence shown here is derived from an EMBL/GenBank/DDBJ whole genome shotgun (WGS) entry which is preliminary data.</text>
</comment>
<keyword evidence="1" id="KW-0479">Metal-binding</keyword>
<dbReference type="InterPro" id="IPR021858">
    <property type="entry name" value="Fun_TF"/>
</dbReference>
<evidence type="ECO:0000256" key="5">
    <source>
        <dbReference type="ARBA" id="ARBA00023163"/>
    </source>
</evidence>
<evidence type="ECO:0000256" key="1">
    <source>
        <dbReference type="ARBA" id="ARBA00022723"/>
    </source>
</evidence>
<evidence type="ECO:0000313" key="9">
    <source>
        <dbReference type="Proteomes" id="UP001610444"/>
    </source>
</evidence>
<dbReference type="GeneID" id="98162469"/>
<dbReference type="Gene3D" id="4.10.240.10">
    <property type="entry name" value="Zn(2)-C6 fungal-type DNA-binding domain"/>
    <property type="match status" value="1"/>
</dbReference>
<dbReference type="PROSITE" id="PS00463">
    <property type="entry name" value="ZN2_CY6_FUNGAL_1"/>
    <property type="match status" value="1"/>
</dbReference>
<dbReference type="PANTHER" id="PTHR36206">
    <property type="entry name" value="ASPERCRYPTIN BIOSYNTHESIS CLUSTER-SPECIFIC TRANSCRIPTION REGULATOR ATNN-RELATED"/>
    <property type="match status" value="1"/>
</dbReference>
<dbReference type="InterPro" id="IPR036864">
    <property type="entry name" value="Zn2-C6_fun-type_DNA-bd_sf"/>
</dbReference>
<evidence type="ECO:0000313" key="8">
    <source>
        <dbReference type="EMBL" id="KAL2837804.1"/>
    </source>
</evidence>
<keyword evidence="2" id="KW-0862">Zinc</keyword>
<feature type="domain" description="Zn(2)-C6 fungal-type" evidence="7">
    <location>
        <begin position="21"/>
        <end position="51"/>
    </location>
</feature>
<evidence type="ECO:0000256" key="3">
    <source>
        <dbReference type="ARBA" id="ARBA00023015"/>
    </source>
</evidence>
<keyword evidence="3" id="KW-0805">Transcription regulation</keyword>